<organism evidence="1 2">
    <name type="scientific">Nocardioides marmotae</name>
    <dbReference type="NCBI Taxonomy" id="2663857"/>
    <lineage>
        <taxon>Bacteria</taxon>
        <taxon>Bacillati</taxon>
        <taxon>Actinomycetota</taxon>
        <taxon>Actinomycetes</taxon>
        <taxon>Propionibacteriales</taxon>
        <taxon>Nocardioidaceae</taxon>
        <taxon>Nocardioides</taxon>
    </lineage>
</organism>
<evidence type="ECO:0000313" key="1">
    <source>
        <dbReference type="EMBL" id="MTB97278.1"/>
    </source>
</evidence>
<keyword evidence="2" id="KW-1185">Reference proteome</keyword>
<dbReference type="RefSeq" id="WP_154617120.1">
    <property type="nucleotide sequence ID" value="NZ_CP053660.1"/>
</dbReference>
<sequence length="252" mass="27719">MPTQRYAHRLSLLRYAPSFKALDAGHQDSLLKRLYAVHDACELSRSDRSFLRASMMEVAGGAVKSELPGSEVDWGLMDEAVDSEDDDFIEGVLDRIGSTAEFPLTEADARWIASEAKGYADSARTRPVLTAADFVPGMGAIWHYETPWPDGPSTGDNDREVGTGPFTALLVLRVHATDGTLDVCLMKDAPYSPEHERLERGDVPPARAFIGLNTPTQVWLGLDPAKQNIHPDFGNAYEPTQLASLLKRLHLM</sequence>
<comment type="caution">
    <text evidence="1">The sequence shown here is derived from an EMBL/GenBank/DDBJ whole genome shotgun (WGS) entry which is preliminary data.</text>
</comment>
<accession>A0A6I3JH83</accession>
<dbReference type="EMBL" id="WLCI01000021">
    <property type="protein sequence ID" value="MTB97278.1"/>
    <property type="molecule type" value="Genomic_DNA"/>
</dbReference>
<protein>
    <submittedName>
        <fullName evidence="1">Uncharacterized protein</fullName>
    </submittedName>
</protein>
<reference evidence="1 2" key="1">
    <citation type="submission" date="2019-10" db="EMBL/GenBank/DDBJ databases">
        <title>Nocardioides novel species isolated from the excrement of Marmot.</title>
        <authorList>
            <person name="Zhang G."/>
        </authorList>
    </citation>
    <scope>NUCLEOTIDE SEQUENCE [LARGE SCALE GENOMIC DNA]</scope>
    <source>
        <strain evidence="2">zg-579</strain>
    </source>
</reference>
<gene>
    <name evidence="1" type="ORF">GGQ22_19620</name>
</gene>
<dbReference type="AlphaFoldDB" id="A0A6I3JH83"/>
<proteinExistence type="predicted"/>
<evidence type="ECO:0000313" key="2">
    <source>
        <dbReference type="Proteomes" id="UP000433406"/>
    </source>
</evidence>
<name>A0A6I3JH83_9ACTN</name>
<dbReference type="Proteomes" id="UP000433406">
    <property type="component" value="Unassembled WGS sequence"/>
</dbReference>